<dbReference type="RefSeq" id="WP_200828879.1">
    <property type="nucleotide sequence ID" value="NZ_FCON02000139.1"/>
</dbReference>
<keyword evidence="2" id="KW-1185">Reference proteome</keyword>
<dbReference type="AlphaFoldDB" id="A0A158KQR4"/>
<dbReference type="EMBL" id="FCON02000139">
    <property type="protein sequence ID" value="SAL83496.1"/>
    <property type="molecule type" value="Genomic_DNA"/>
</dbReference>
<dbReference type="Proteomes" id="UP000054770">
    <property type="component" value="Unassembled WGS sequence"/>
</dbReference>
<gene>
    <name evidence="1" type="ORF">AWB68_06933</name>
</gene>
<comment type="caution">
    <text evidence="1">The sequence shown here is derived from an EMBL/GenBank/DDBJ whole genome shotgun (WGS) entry which is preliminary data.</text>
</comment>
<organism evidence="1 2">
    <name type="scientific">Caballeronia choica</name>
    <dbReference type="NCBI Taxonomy" id="326476"/>
    <lineage>
        <taxon>Bacteria</taxon>
        <taxon>Pseudomonadati</taxon>
        <taxon>Pseudomonadota</taxon>
        <taxon>Betaproteobacteria</taxon>
        <taxon>Burkholderiales</taxon>
        <taxon>Burkholderiaceae</taxon>
        <taxon>Caballeronia</taxon>
    </lineage>
</organism>
<name>A0A158KQR4_9BURK</name>
<evidence type="ECO:0000313" key="2">
    <source>
        <dbReference type="Proteomes" id="UP000054770"/>
    </source>
</evidence>
<evidence type="ECO:0000313" key="1">
    <source>
        <dbReference type="EMBL" id="SAL83496.1"/>
    </source>
</evidence>
<accession>A0A158KQR4</accession>
<reference evidence="1" key="1">
    <citation type="submission" date="2016-01" db="EMBL/GenBank/DDBJ databases">
        <authorList>
            <person name="Peeters C."/>
        </authorList>
    </citation>
    <scope>NUCLEOTIDE SEQUENCE [LARGE SCALE GENOMIC DNA]</scope>
    <source>
        <strain evidence="1">LMG 22940</strain>
    </source>
</reference>
<protein>
    <submittedName>
        <fullName evidence="1">Uncharacterized protein</fullName>
    </submittedName>
</protein>
<proteinExistence type="predicted"/>
<sequence length="68" mass="7393">MSTFDRYKDAYANAATIAKQQLLTTKYTRIGLTQRLRRVIDEGIGYGLALEGITAAKVARMAAAQNAA</sequence>